<dbReference type="Pfam" id="PF00589">
    <property type="entry name" value="Phage_integrase"/>
    <property type="match status" value="1"/>
</dbReference>
<name>A0ABW1FTW3_9ACTN</name>
<evidence type="ECO:0000313" key="8">
    <source>
        <dbReference type="EMBL" id="MFC5897209.1"/>
    </source>
</evidence>
<dbReference type="InterPro" id="IPR044068">
    <property type="entry name" value="CB"/>
</dbReference>
<reference evidence="9" key="1">
    <citation type="journal article" date="2019" name="Int. J. Syst. Evol. Microbiol.">
        <title>The Global Catalogue of Microorganisms (GCM) 10K type strain sequencing project: providing services to taxonomists for standard genome sequencing and annotation.</title>
        <authorList>
            <consortium name="The Broad Institute Genomics Platform"/>
            <consortium name="The Broad Institute Genome Sequencing Center for Infectious Disease"/>
            <person name="Wu L."/>
            <person name="Ma J."/>
        </authorList>
    </citation>
    <scope>NUCLEOTIDE SEQUENCE [LARGE SCALE GENOMIC DNA]</scope>
    <source>
        <strain evidence="9">CGMCC 1.15809</strain>
    </source>
</reference>
<dbReference type="Gene3D" id="1.10.443.10">
    <property type="entry name" value="Intergrase catalytic core"/>
    <property type="match status" value="1"/>
</dbReference>
<feature type="domain" description="Core-binding (CB)" evidence="7">
    <location>
        <begin position="68"/>
        <end position="157"/>
    </location>
</feature>
<sequence>MVAPIKKLPPNLKGEIRYRFVIDVGVDPETGKRKQVTRTCDTLKEARVEYARIANQRHEGTFVPPNKITVNEWLDRWLALKAEDLEETTIYSYRITLDRVRGRLGRIRLQELTEQEVEEWVRWALRSGHGRKAGAPLGVTSVEMSLARLKEALGRAVTRRLVSMNVAEHVVIPRKARKEERKRKEEVVPWNIREVRTFISGIEGERLYAPLLLSLMGLRPAEVCGLRWRDVDLEKSTIVIANTRTMMGNRYVVEKDTKSLAGERDLPLPAPVHAALKQLKALQARDKLARGDGYVDSGYVVVHETGLAYTVKQLRRHAYRLMEILKLRRVRLYDSRASCFTYLANNGVPDHILARWAGHKNVSTTKRWYVKPDVEDLREAAETWTGLHGDPTRAREKT</sequence>
<keyword evidence="9" id="KW-1185">Reference proteome</keyword>
<protein>
    <submittedName>
        <fullName evidence="8">Tyrosine-type recombinase/integrase</fullName>
    </submittedName>
</protein>
<evidence type="ECO:0000256" key="1">
    <source>
        <dbReference type="ARBA" id="ARBA00008857"/>
    </source>
</evidence>
<dbReference type="PANTHER" id="PTHR30349">
    <property type="entry name" value="PHAGE INTEGRASE-RELATED"/>
    <property type="match status" value="1"/>
</dbReference>
<evidence type="ECO:0000256" key="4">
    <source>
        <dbReference type="ARBA" id="ARBA00023172"/>
    </source>
</evidence>
<evidence type="ECO:0000313" key="9">
    <source>
        <dbReference type="Proteomes" id="UP001596241"/>
    </source>
</evidence>
<dbReference type="Gene3D" id="1.10.150.130">
    <property type="match status" value="1"/>
</dbReference>
<dbReference type="CDD" id="cd01189">
    <property type="entry name" value="INT_ICEBs1_C_like"/>
    <property type="match status" value="1"/>
</dbReference>
<evidence type="ECO:0000256" key="5">
    <source>
        <dbReference type="PROSITE-ProRule" id="PRU01248"/>
    </source>
</evidence>
<dbReference type="InterPro" id="IPR013762">
    <property type="entry name" value="Integrase-like_cat_sf"/>
</dbReference>
<dbReference type="InterPro" id="IPR010998">
    <property type="entry name" value="Integrase_recombinase_N"/>
</dbReference>
<dbReference type="PROSITE" id="PS51898">
    <property type="entry name" value="TYR_RECOMBINASE"/>
    <property type="match status" value="1"/>
</dbReference>
<dbReference type="Pfam" id="PF14659">
    <property type="entry name" value="Phage_int_SAM_3"/>
    <property type="match status" value="1"/>
</dbReference>
<evidence type="ECO:0000259" key="7">
    <source>
        <dbReference type="PROSITE" id="PS51900"/>
    </source>
</evidence>
<dbReference type="InterPro" id="IPR011010">
    <property type="entry name" value="DNA_brk_join_enz"/>
</dbReference>
<evidence type="ECO:0000259" key="6">
    <source>
        <dbReference type="PROSITE" id="PS51898"/>
    </source>
</evidence>
<dbReference type="SUPFAM" id="SSF56349">
    <property type="entry name" value="DNA breaking-rejoining enzymes"/>
    <property type="match status" value="1"/>
</dbReference>
<dbReference type="PROSITE" id="PS51900">
    <property type="entry name" value="CB"/>
    <property type="match status" value="1"/>
</dbReference>
<dbReference type="RefSeq" id="WP_345077144.1">
    <property type="nucleotide sequence ID" value="NZ_BAAAWG010000001.1"/>
</dbReference>
<organism evidence="8 9">
    <name type="scientific">Streptomyces ramulosus</name>
    <dbReference type="NCBI Taxonomy" id="47762"/>
    <lineage>
        <taxon>Bacteria</taxon>
        <taxon>Bacillati</taxon>
        <taxon>Actinomycetota</taxon>
        <taxon>Actinomycetes</taxon>
        <taxon>Kitasatosporales</taxon>
        <taxon>Streptomycetaceae</taxon>
        <taxon>Streptomyces</taxon>
    </lineage>
</organism>
<dbReference type="PANTHER" id="PTHR30349:SF41">
    <property type="entry name" value="INTEGRASE_RECOMBINASE PROTEIN MJ0367-RELATED"/>
    <property type="match status" value="1"/>
</dbReference>
<comment type="caution">
    <text evidence="8">The sequence shown here is derived from an EMBL/GenBank/DDBJ whole genome shotgun (WGS) entry which is preliminary data.</text>
</comment>
<accession>A0ABW1FTW3</accession>
<gene>
    <name evidence="8" type="ORF">ACFP3M_30835</name>
</gene>
<dbReference type="EMBL" id="JBHSPW010000019">
    <property type="protein sequence ID" value="MFC5897209.1"/>
    <property type="molecule type" value="Genomic_DNA"/>
</dbReference>
<proteinExistence type="inferred from homology"/>
<evidence type="ECO:0000256" key="2">
    <source>
        <dbReference type="ARBA" id="ARBA00022908"/>
    </source>
</evidence>
<dbReference type="Proteomes" id="UP001596241">
    <property type="component" value="Unassembled WGS sequence"/>
</dbReference>
<keyword evidence="3 5" id="KW-0238">DNA-binding</keyword>
<comment type="similarity">
    <text evidence="1">Belongs to the 'phage' integrase family.</text>
</comment>
<keyword evidence="2" id="KW-0229">DNA integration</keyword>
<keyword evidence="4" id="KW-0233">DNA recombination</keyword>
<feature type="domain" description="Tyr recombinase" evidence="6">
    <location>
        <begin position="185"/>
        <end position="382"/>
    </location>
</feature>
<dbReference type="InterPro" id="IPR050090">
    <property type="entry name" value="Tyrosine_recombinase_XerCD"/>
</dbReference>
<dbReference type="InterPro" id="IPR004107">
    <property type="entry name" value="Integrase_SAM-like_N"/>
</dbReference>
<evidence type="ECO:0000256" key="3">
    <source>
        <dbReference type="ARBA" id="ARBA00023125"/>
    </source>
</evidence>
<dbReference type="InterPro" id="IPR002104">
    <property type="entry name" value="Integrase_catalytic"/>
</dbReference>